<reference evidence="2 3" key="1">
    <citation type="submission" date="2015-07" db="EMBL/GenBank/DDBJ databases">
        <title>Genome sequence of Ornatilinea apprima DSM 23815.</title>
        <authorList>
            <person name="Hemp J."/>
            <person name="Ward L.M."/>
            <person name="Pace L.A."/>
            <person name="Fischer W.W."/>
        </authorList>
    </citation>
    <scope>NUCLEOTIDE SEQUENCE [LARGE SCALE GENOMIC DNA]</scope>
    <source>
        <strain evidence="2 3">P3M-1</strain>
    </source>
</reference>
<dbReference type="InterPro" id="IPR000182">
    <property type="entry name" value="GNAT_dom"/>
</dbReference>
<accession>A0A0P6X6U8</accession>
<comment type="caution">
    <text evidence="2">The sequence shown here is derived from an EMBL/GenBank/DDBJ whole genome shotgun (WGS) entry which is preliminary data.</text>
</comment>
<feature type="domain" description="N-acetyltransferase" evidence="1">
    <location>
        <begin position="174"/>
        <end position="308"/>
    </location>
</feature>
<sequence length="308" mass="35138">MMGSDDPAGFEEEGLSAHRLPRFWNPRTKTYTVRQATPLDEDDLSILLSVGFYVHRHLDWRSASHWLSHQPFYVLEEDGFIQAALACPPDLPGMAWVRLYATNSPFDARQAWEALFPPVLEALQAEKGFTLAALSLHEWFSSLLLHTGFQHHHNIIVLEWTRRALHPTALPPHVSIQPMTEEDLQTVCEVDHRAFDRLWRISADEIAHAYLQSAYASVLKCHSQIIAYQISTRTGSHAHLARLAVLPEFQHQGLATRMLEDLLTEFTRRRVRTISVNTQHTNHASIALYKKAGFVLTGESFPVYVYPT</sequence>
<name>A0A0P6X6U8_9CHLR</name>
<dbReference type="PANTHER" id="PTHR43617">
    <property type="entry name" value="L-AMINO ACID N-ACETYLTRANSFERASE"/>
    <property type="match status" value="1"/>
</dbReference>
<protein>
    <recommendedName>
        <fullName evidence="1">N-acetyltransferase domain-containing protein</fullName>
    </recommendedName>
</protein>
<evidence type="ECO:0000259" key="1">
    <source>
        <dbReference type="PROSITE" id="PS51186"/>
    </source>
</evidence>
<dbReference type="Pfam" id="PF00583">
    <property type="entry name" value="Acetyltransf_1"/>
    <property type="match status" value="1"/>
</dbReference>
<gene>
    <name evidence="2" type="ORF">ADN00_11865</name>
</gene>
<dbReference type="InterPro" id="IPR016181">
    <property type="entry name" value="Acyl_CoA_acyltransferase"/>
</dbReference>
<dbReference type="EMBL" id="LGCL01000026">
    <property type="protein sequence ID" value="KPL76045.1"/>
    <property type="molecule type" value="Genomic_DNA"/>
</dbReference>
<dbReference type="CDD" id="cd04301">
    <property type="entry name" value="NAT_SF"/>
    <property type="match status" value="1"/>
</dbReference>
<organism evidence="2 3">
    <name type="scientific">Ornatilinea apprima</name>
    <dbReference type="NCBI Taxonomy" id="1134406"/>
    <lineage>
        <taxon>Bacteria</taxon>
        <taxon>Bacillati</taxon>
        <taxon>Chloroflexota</taxon>
        <taxon>Anaerolineae</taxon>
        <taxon>Anaerolineales</taxon>
        <taxon>Anaerolineaceae</taxon>
        <taxon>Ornatilinea</taxon>
    </lineage>
</organism>
<dbReference type="Proteomes" id="UP000050417">
    <property type="component" value="Unassembled WGS sequence"/>
</dbReference>
<dbReference type="AlphaFoldDB" id="A0A0P6X6U8"/>
<dbReference type="InterPro" id="IPR050276">
    <property type="entry name" value="MshD_Acetyltransferase"/>
</dbReference>
<dbReference type="OrthoDB" id="160586at2"/>
<dbReference type="GO" id="GO:0008999">
    <property type="term" value="F:protein-N-terminal-alanine acetyltransferase activity"/>
    <property type="evidence" value="ECO:0007669"/>
    <property type="project" value="TreeGrafter"/>
</dbReference>
<dbReference type="Gene3D" id="3.40.630.30">
    <property type="match status" value="1"/>
</dbReference>
<evidence type="ECO:0000313" key="2">
    <source>
        <dbReference type="EMBL" id="KPL76045.1"/>
    </source>
</evidence>
<dbReference type="PROSITE" id="PS51186">
    <property type="entry name" value="GNAT"/>
    <property type="match status" value="1"/>
</dbReference>
<dbReference type="PANTHER" id="PTHR43617:SF35">
    <property type="entry name" value="[RIBOSOMAL PROTEIN BS18]-ALANINE N-ACETYLTRANSFERASE"/>
    <property type="match status" value="1"/>
</dbReference>
<evidence type="ECO:0000313" key="3">
    <source>
        <dbReference type="Proteomes" id="UP000050417"/>
    </source>
</evidence>
<dbReference type="STRING" id="1134406.ADN00_11865"/>
<proteinExistence type="predicted"/>
<keyword evidence="3" id="KW-1185">Reference proteome</keyword>
<dbReference type="RefSeq" id="WP_075063230.1">
    <property type="nucleotide sequence ID" value="NZ_LGCL01000026.1"/>
</dbReference>
<dbReference type="SUPFAM" id="SSF55729">
    <property type="entry name" value="Acyl-CoA N-acyltransferases (Nat)"/>
    <property type="match status" value="1"/>
</dbReference>